<sequence>MDKFPDCCRCVALLKVAMLNLFLRVGVWLNGLWTFKRGFMGNVLGEGFVLEWEWVREARYQAPVLLLLLLRGGSRLQREDEADGDLKILSAESKRRLVVPLLKLPSEANRNRIIPF</sequence>
<evidence type="ECO:0000313" key="3">
    <source>
        <dbReference type="Proteomes" id="UP000314294"/>
    </source>
</evidence>
<dbReference type="EMBL" id="SRLO01000305">
    <property type="protein sequence ID" value="TNN61913.1"/>
    <property type="molecule type" value="Genomic_DNA"/>
</dbReference>
<accession>A0A4Z2HA75</accession>
<comment type="caution">
    <text evidence="2">The sequence shown here is derived from an EMBL/GenBank/DDBJ whole genome shotgun (WGS) entry which is preliminary data.</text>
</comment>
<feature type="transmembrane region" description="Helical" evidence="1">
    <location>
        <begin position="12"/>
        <end position="33"/>
    </location>
</feature>
<evidence type="ECO:0000313" key="2">
    <source>
        <dbReference type="EMBL" id="TNN61913.1"/>
    </source>
</evidence>
<keyword evidence="1" id="KW-0472">Membrane</keyword>
<dbReference type="AlphaFoldDB" id="A0A4Z2HA75"/>
<dbReference type="OrthoDB" id="40334at2759"/>
<proteinExistence type="predicted"/>
<keyword evidence="3" id="KW-1185">Reference proteome</keyword>
<keyword evidence="1" id="KW-1133">Transmembrane helix</keyword>
<reference evidence="2 3" key="1">
    <citation type="submission" date="2019-03" db="EMBL/GenBank/DDBJ databases">
        <title>First draft genome of Liparis tanakae, snailfish: a comprehensive survey of snailfish specific genes.</title>
        <authorList>
            <person name="Kim W."/>
            <person name="Song I."/>
            <person name="Jeong J.-H."/>
            <person name="Kim D."/>
            <person name="Kim S."/>
            <person name="Ryu S."/>
            <person name="Song J.Y."/>
            <person name="Lee S.K."/>
        </authorList>
    </citation>
    <scope>NUCLEOTIDE SEQUENCE [LARGE SCALE GENOMIC DNA]</scope>
    <source>
        <tissue evidence="2">Muscle</tissue>
    </source>
</reference>
<keyword evidence="1" id="KW-0812">Transmembrane</keyword>
<organism evidence="2 3">
    <name type="scientific">Liparis tanakae</name>
    <name type="common">Tanaka's snailfish</name>
    <dbReference type="NCBI Taxonomy" id="230148"/>
    <lineage>
        <taxon>Eukaryota</taxon>
        <taxon>Metazoa</taxon>
        <taxon>Chordata</taxon>
        <taxon>Craniata</taxon>
        <taxon>Vertebrata</taxon>
        <taxon>Euteleostomi</taxon>
        <taxon>Actinopterygii</taxon>
        <taxon>Neopterygii</taxon>
        <taxon>Teleostei</taxon>
        <taxon>Neoteleostei</taxon>
        <taxon>Acanthomorphata</taxon>
        <taxon>Eupercaria</taxon>
        <taxon>Perciformes</taxon>
        <taxon>Cottioidei</taxon>
        <taxon>Cottales</taxon>
        <taxon>Liparidae</taxon>
        <taxon>Liparis</taxon>
    </lineage>
</organism>
<gene>
    <name evidence="2" type="ORF">EYF80_027840</name>
</gene>
<name>A0A4Z2HA75_9TELE</name>
<dbReference type="Proteomes" id="UP000314294">
    <property type="component" value="Unassembled WGS sequence"/>
</dbReference>
<evidence type="ECO:0000256" key="1">
    <source>
        <dbReference type="SAM" id="Phobius"/>
    </source>
</evidence>
<protein>
    <submittedName>
        <fullName evidence="2">Uncharacterized protein</fullName>
    </submittedName>
</protein>